<evidence type="ECO:0000313" key="8">
    <source>
        <dbReference type="EMBL" id="WOB07329.1"/>
    </source>
</evidence>
<comment type="subcellular location">
    <subcellularLocation>
        <location evidence="1">Periplasm</location>
    </subcellularLocation>
</comment>
<dbReference type="CDD" id="cd14748">
    <property type="entry name" value="PBP2_UgpB"/>
    <property type="match status" value="1"/>
</dbReference>
<gene>
    <name evidence="8" type="primary">ugpB</name>
    <name evidence="8" type="ORF">RXV79_20720</name>
</gene>
<organism evidence="8 9">
    <name type="scientific">Piscinibacter gummiphilus</name>
    <dbReference type="NCBI Taxonomy" id="946333"/>
    <lineage>
        <taxon>Bacteria</taxon>
        <taxon>Pseudomonadati</taxon>
        <taxon>Pseudomonadota</taxon>
        <taxon>Betaproteobacteria</taxon>
        <taxon>Burkholderiales</taxon>
        <taxon>Sphaerotilaceae</taxon>
        <taxon>Piscinibacter</taxon>
    </lineage>
</organism>
<feature type="chain" id="PRO_5045898618" description="sn-glycerol-3-phosphate-binding periplasmic protein UgpB" evidence="7">
    <location>
        <begin position="25"/>
        <end position="437"/>
    </location>
</feature>
<name>A0ABZ0CR02_9BURK</name>
<reference evidence="8 9" key="1">
    <citation type="submission" date="2023-10" db="EMBL/GenBank/DDBJ databases">
        <title>Bacteria for the degradation of biodegradable plastic PBAT(Polybutylene adipate terephthalate).</title>
        <authorList>
            <person name="Weon H.-Y."/>
            <person name="Yeon J."/>
        </authorList>
    </citation>
    <scope>NUCLEOTIDE SEQUENCE [LARGE SCALE GENOMIC DNA]</scope>
    <source>
        <strain evidence="8 9">SBD 7-3</strain>
    </source>
</reference>
<dbReference type="Gene3D" id="3.40.190.10">
    <property type="entry name" value="Periplasmic binding protein-like II"/>
    <property type="match status" value="2"/>
</dbReference>
<keyword evidence="6 7" id="KW-0732">Signal</keyword>
<dbReference type="SUPFAM" id="SSF53850">
    <property type="entry name" value="Periplasmic binding protein-like II"/>
    <property type="match status" value="1"/>
</dbReference>
<dbReference type="Proteomes" id="UP001303946">
    <property type="component" value="Chromosome"/>
</dbReference>
<evidence type="ECO:0000256" key="5">
    <source>
        <dbReference type="ARBA" id="ARBA00022448"/>
    </source>
</evidence>
<dbReference type="Pfam" id="PF13416">
    <property type="entry name" value="SBP_bac_8"/>
    <property type="match status" value="1"/>
</dbReference>
<keyword evidence="9" id="KW-1185">Reference proteome</keyword>
<evidence type="ECO:0000256" key="4">
    <source>
        <dbReference type="ARBA" id="ARBA00017470"/>
    </source>
</evidence>
<evidence type="ECO:0000256" key="2">
    <source>
        <dbReference type="ARBA" id="ARBA00008520"/>
    </source>
</evidence>
<evidence type="ECO:0000256" key="7">
    <source>
        <dbReference type="SAM" id="SignalP"/>
    </source>
</evidence>
<feature type="signal peptide" evidence="7">
    <location>
        <begin position="1"/>
        <end position="24"/>
    </location>
</feature>
<comment type="similarity">
    <text evidence="2">Belongs to the bacterial solute-binding protein 1 family.</text>
</comment>
<dbReference type="EMBL" id="CP136336">
    <property type="protein sequence ID" value="WOB07329.1"/>
    <property type="molecule type" value="Genomic_DNA"/>
</dbReference>
<evidence type="ECO:0000256" key="3">
    <source>
        <dbReference type="ARBA" id="ARBA00011557"/>
    </source>
</evidence>
<dbReference type="PANTHER" id="PTHR43649:SF31">
    <property type="entry name" value="SN-GLYCEROL-3-PHOSPHATE-BINDING PERIPLASMIC PROTEIN UGPB"/>
    <property type="match status" value="1"/>
</dbReference>
<dbReference type="InterPro" id="IPR050490">
    <property type="entry name" value="Bact_solute-bd_prot1"/>
</dbReference>
<sequence>MKKIARIALAAPLFALALAAPAQAQVEIQWWHSMTGGLNDWVVDLANGFNASQKDYKVVPTYKGQYDESMTASIAAFRAGNAPHIVQVFEVGTATMMASKGAIVPAGKVLADAGYKFDPKGYISAVVGYYTAPNGQMLSYPLNSSTTVLNYNKDAFRKAGLDPNKPPATWPELVSAAAKLKASGVTCPFTTSWQGWTQLESFSTWHNTLFASQNNGFGGNSARLQVNSPLHVRHIENLANMAKQGLFIYRGRNNLGDAPFYSGECAMATASSSTYATIKKTAKFDFGIAPLPYYPDVPGAPQNTVIGGASLWVMSGKKPAEYKGVAAFFNYLSDPEVQAKSHQRTGYLPVTMAAFQLTEKSGFYKQNPGTDTAVNQMIRKTTDKSRGVRLGNMVQIRSVVDEELEQVWSGKKGAKEALDSIVKRGNELLERFEKANK</sequence>
<evidence type="ECO:0000256" key="1">
    <source>
        <dbReference type="ARBA" id="ARBA00004418"/>
    </source>
</evidence>
<dbReference type="NCBIfam" id="NF008211">
    <property type="entry name" value="PRK10974.1"/>
    <property type="match status" value="1"/>
</dbReference>
<evidence type="ECO:0000256" key="6">
    <source>
        <dbReference type="ARBA" id="ARBA00022729"/>
    </source>
</evidence>
<dbReference type="PANTHER" id="PTHR43649">
    <property type="entry name" value="ARABINOSE-BINDING PROTEIN-RELATED"/>
    <property type="match status" value="1"/>
</dbReference>
<dbReference type="InterPro" id="IPR006059">
    <property type="entry name" value="SBP"/>
</dbReference>
<protein>
    <recommendedName>
        <fullName evidence="4">sn-glycerol-3-phosphate-binding periplasmic protein UgpB</fullName>
    </recommendedName>
</protein>
<keyword evidence="5" id="KW-0813">Transport</keyword>
<evidence type="ECO:0000313" key="9">
    <source>
        <dbReference type="Proteomes" id="UP001303946"/>
    </source>
</evidence>
<dbReference type="RefSeq" id="WP_316700000.1">
    <property type="nucleotide sequence ID" value="NZ_CP136336.1"/>
</dbReference>
<comment type="subunit">
    <text evidence="3">The complex is composed of two ATP-binding proteins (UgpC), two transmembrane proteins (UgpA and UgpE) and a solute-binding protein (UgpB).</text>
</comment>
<accession>A0ABZ0CR02</accession>
<proteinExistence type="inferred from homology"/>